<dbReference type="InterPro" id="IPR020189">
    <property type="entry name" value="IF5A_C"/>
</dbReference>
<evidence type="ECO:0000313" key="3">
    <source>
        <dbReference type="EMBL" id="MED6224519.1"/>
    </source>
</evidence>
<dbReference type="SMART" id="SM01376">
    <property type="entry name" value="eIF-5a"/>
    <property type="match status" value="1"/>
</dbReference>
<dbReference type="Pfam" id="PF01287">
    <property type="entry name" value="eIF-5a"/>
    <property type="match status" value="1"/>
</dbReference>
<dbReference type="Proteomes" id="UP001341840">
    <property type="component" value="Unassembled WGS sequence"/>
</dbReference>
<keyword evidence="4" id="KW-1185">Reference proteome</keyword>
<reference evidence="3 4" key="1">
    <citation type="journal article" date="2023" name="Plants (Basel)">
        <title>Bridging the Gap: Combining Genomics and Transcriptomics Approaches to Understand Stylosanthes scabra, an Orphan Legume from the Brazilian Caatinga.</title>
        <authorList>
            <person name="Ferreira-Neto J.R.C."/>
            <person name="da Silva M.D."/>
            <person name="Binneck E."/>
            <person name="de Melo N.F."/>
            <person name="da Silva R.H."/>
            <person name="de Melo A.L.T.M."/>
            <person name="Pandolfi V."/>
            <person name="Bustamante F.O."/>
            <person name="Brasileiro-Vidal A.C."/>
            <person name="Benko-Iseppon A.M."/>
        </authorList>
    </citation>
    <scope>NUCLEOTIDE SEQUENCE [LARGE SCALE GENOMIC DNA]</scope>
    <source>
        <tissue evidence="3">Leaves</tissue>
    </source>
</reference>
<protein>
    <recommendedName>
        <fullName evidence="2">Translation initiation factor 5A C-terminal domain-containing protein</fullName>
    </recommendedName>
</protein>
<sequence>MEVEEACYVKDSLIVAGLDKVPLTVVTHYKKLGVVSAVDKRALKAPNTHSSLSWCWVSVDSTSQPPLPRPQRRPQPLPSLSLLSLTVSLSASDSKLFPIGVAFSSRVLQHQPPRRSVSGLHLLTDNGNTKDDLRLPTDDDLLTQGKDLVVSVMSVMGEEQICALKDIGPKN</sequence>
<name>A0ABU6ZRE3_9FABA</name>
<dbReference type="EMBL" id="JASCZI010273252">
    <property type="protein sequence ID" value="MED6224519.1"/>
    <property type="molecule type" value="Genomic_DNA"/>
</dbReference>
<evidence type="ECO:0000256" key="1">
    <source>
        <dbReference type="SAM" id="MobiDB-lite"/>
    </source>
</evidence>
<dbReference type="SUPFAM" id="SSF50249">
    <property type="entry name" value="Nucleic acid-binding proteins"/>
    <property type="match status" value="1"/>
</dbReference>
<feature type="region of interest" description="Disordered" evidence="1">
    <location>
        <begin position="118"/>
        <end position="137"/>
    </location>
</feature>
<dbReference type="InterPro" id="IPR012340">
    <property type="entry name" value="NA-bd_OB-fold"/>
</dbReference>
<evidence type="ECO:0000313" key="4">
    <source>
        <dbReference type="Proteomes" id="UP001341840"/>
    </source>
</evidence>
<proteinExistence type="predicted"/>
<feature type="domain" description="Translation initiation factor 5A C-terminal" evidence="2">
    <location>
        <begin position="116"/>
        <end position="165"/>
    </location>
</feature>
<gene>
    <name evidence="3" type="ORF">PIB30_084858</name>
</gene>
<comment type="caution">
    <text evidence="3">The sequence shown here is derived from an EMBL/GenBank/DDBJ whole genome shotgun (WGS) entry which is preliminary data.</text>
</comment>
<feature type="compositionally biased region" description="Basic and acidic residues" evidence="1">
    <location>
        <begin position="128"/>
        <end position="137"/>
    </location>
</feature>
<organism evidence="3 4">
    <name type="scientific">Stylosanthes scabra</name>
    <dbReference type="NCBI Taxonomy" id="79078"/>
    <lineage>
        <taxon>Eukaryota</taxon>
        <taxon>Viridiplantae</taxon>
        <taxon>Streptophyta</taxon>
        <taxon>Embryophyta</taxon>
        <taxon>Tracheophyta</taxon>
        <taxon>Spermatophyta</taxon>
        <taxon>Magnoliopsida</taxon>
        <taxon>eudicotyledons</taxon>
        <taxon>Gunneridae</taxon>
        <taxon>Pentapetalae</taxon>
        <taxon>rosids</taxon>
        <taxon>fabids</taxon>
        <taxon>Fabales</taxon>
        <taxon>Fabaceae</taxon>
        <taxon>Papilionoideae</taxon>
        <taxon>50 kb inversion clade</taxon>
        <taxon>dalbergioids sensu lato</taxon>
        <taxon>Dalbergieae</taxon>
        <taxon>Pterocarpus clade</taxon>
        <taxon>Stylosanthes</taxon>
    </lineage>
</organism>
<accession>A0ABU6ZRE3</accession>
<evidence type="ECO:0000259" key="2">
    <source>
        <dbReference type="SMART" id="SM01376"/>
    </source>
</evidence>
<dbReference type="Gene3D" id="2.40.50.140">
    <property type="entry name" value="Nucleic acid-binding proteins"/>
    <property type="match status" value="1"/>
</dbReference>